<proteinExistence type="predicted"/>
<dbReference type="EMBL" id="CAEZYU010000042">
    <property type="protein sequence ID" value="CAB4741410.1"/>
    <property type="molecule type" value="Genomic_DNA"/>
</dbReference>
<name>A0A6J7F254_9ZZZZ</name>
<dbReference type="InterPro" id="IPR044876">
    <property type="entry name" value="HRDC_dom_sf"/>
</dbReference>
<dbReference type="InterPro" id="IPR051086">
    <property type="entry name" value="RNase_D-like"/>
</dbReference>
<dbReference type="GO" id="GO:0006139">
    <property type="term" value="P:nucleobase-containing compound metabolic process"/>
    <property type="evidence" value="ECO:0007669"/>
    <property type="project" value="InterPro"/>
</dbReference>
<dbReference type="Pfam" id="PF00570">
    <property type="entry name" value="HRDC"/>
    <property type="match status" value="1"/>
</dbReference>
<dbReference type="PROSITE" id="PS50967">
    <property type="entry name" value="HRDC"/>
    <property type="match status" value="1"/>
</dbReference>
<dbReference type="InterPro" id="IPR002562">
    <property type="entry name" value="3'-5'_exonuclease_dom"/>
</dbReference>
<reference evidence="3" key="1">
    <citation type="submission" date="2020-05" db="EMBL/GenBank/DDBJ databases">
        <authorList>
            <person name="Chiriac C."/>
            <person name="Salcher M."/>
            <person name="Ghai R."/>
            <person name="Kavagutti S V."/>
        </authorList>
    </citation>
    <scope>NUCLEOTIDE SEQUENCE</scope>
</reference>
<dbReference type="GO" id="GO:0000166">
    <property type="term" value="F:nucleotide binding"/>
    <property type="evidence" value="ECO:0007669"/>
    <property type="project" value="InterPro"/>
</dbReference>
<dbReference type="InterPro" id="IPR036397">
    <property type="entry name" value="RNaseH_sf"/>
</dbReference>
<dbReference type="InterPro" id="IPR010997">
    <property type="entry name" value="HRDC-like_sf"/>
</dbReference>
<dbReference type="EMBL" id="CAFBMG010000006">
    <property type="protein sequence ID" value="CAB4889677.1"/>
    <property type="molecule type" value="Genomic_DNA"/>
</dbReference>
<dbReference type="AlphaFoldDB" id="A0A6J7F254"/>
<dbReference type="GO" id="GO:0003676">
    <property type="term" value="F:nucleic acid binding"/>
    <property type="evidence" value="ECO:0007669"/>
    <property type="project" value="InterPro"/>
</dbReference>
<feature type="domain" description="HRDC" evidence="1">
    <location>
        <begin position="219"/>
        <end position="300"/>
    </location>
</feature>
<dbReference type="Gene3D" id="3.30.420.10">
    <property type="entry name" value="Ribonuclease H-like superfamily/Ribonuclease H"/>
    <property type="match status" value="1"/>
</dbReference>
<sequence length="394" mass="43570">MISADFMAASAGSDFELIEDDRAFAELVQRVSSEPCYAIDTEFHRERTYFPQVALVQIADSHGIALVDALQVDLHPFSKVLEGDGLAVMHAARQDMEVMERSCETIPRRLLDTQIAAGFLGYTSPSLSTLLERELDVIAPKADRLTDWLRRPLGDAQLTYAASDVAHLLELSAQLMGRIEDRGRTAWVNAACEELRTEDRGPRNPDDAWRRIKEVRHLRGASLAIAQAVAAWRETKAIETDQTPRFVLSDLGVVGVAAAVPSTVEEIRSLRGVEGRNLRSGMAEELLTVVHDSRSNTPTRAPVSHSPEMPSELKPALPLVSAWVSQRARELELETSLLATRSDLEDLLRGVPDARLTLGWRAELVGEPIRRLVSGEATLAFDRKVGLLLEPRHP</sequence>
<dbReference type="InterPro" id="IPR012337">
    <property type="entry name" value="RNaseH-like_sf"/>
</dbReference>
<protein>
    <submittedName>
        <fullName evidence="3">Unannotated protein</fullName>
    </submittedName>
</protein>
<dbReference type="GO" id="GO:0008408">
    <property type="term" value="F:3'-5' exonuclease activity"/>
    <property type="evidence" value="ECO:0007669"/>
    <property type="project" value="InterPro"/>
</dbReference>
<gene>
    <name evidence="2" type="ORF">UFOPK2766_01065</name>
    <name evidence="3" type="ORF">UFOPK3519_00150</name>
</gene>
<dbReference type="Pfam" id="PF01612">
    <property type="entry name" value="DNA_pol_A_exo1"/>
    <property type="match status" value="1"/>
</dbReference>
<dbReference type="SMART" id="SM00474">
    <property type="entry name" value="35EXOc"/>
    <property type="match status" value="1"/>
</dbReference>
<evidence type="ECO:0000313" key="2">
    <source>
        <dbReference type="EMBL" id="CAB4741410.1"/>
    </source>
</evidence>
<dbReference type="InterPro" id="IPR002121">
    <property type="entry name" value="HRDC_dom"/>
</dbReference>
<dbReference type="PANTHER" id="PTHR47649">
    <property type="entry name" value="RIBONUCLEASE D"/>
    <property type="match status" value="1"/>
</dbReference>
<dbReference type="SMART" id="SM00341">
    <property type="entry name" value="HRDC"/>
    <property type="match status" value="1"/>
</dbReference>
<dbReference type="SUPFAM" id="SSF53098">
    <property type="entry name" value="Ribonuclease H-like"/>
    <property type="match status" value="1"/>
</dbReference>
<dbReference type="PANTHER" id="PTHR47649:SF1">
    <property type="entry name" value="RIBONUCLEASE D"/>
    <property type="match status" value="1"/>
</dbReference>
<organism evidence="3">
    <name type="scientific">freshwater metagenome</name>
    <dbReference type="NCBI Taxonomy" id="449393"/>
    <lineage>
        <taxon>unclassified sequences</taxon>
        <taxon>metagenomes</taxon>
        <taxon>ecological metagenomes</taxon>
    </lineage>
</organism>
<dbReference type="Gene3D" id="1.10.150.80">
    <property type="entry name" value="HRDC domain"/>
    <property type="match status" value="1"/>
</dbReference>
<evidence type="ECO:0000259" key="1">
    <source>
        <dbReference type="PROSITE" id="PS50967"/>
    </source>
</evidence>
<dbReference type="SUPFAM" id="SSF47819">
    <property type="entry name" value="HRDC-like"/>
    <property type="match status" value="2"/>
</dbReference>
<accession>A0A6J7F254</accession>
<evidence type="ECO:0000313" key="3">
    <source>
        <dbReference type="EMBL" id="CAB4889677.1"/>
    </source>
</evidence>
<dbReference type="CDD" id="cd06142">
    <property type="entry name" value="RNaseD_exo"/>
    <property type="match status" value="1"/>
</dbReference>